<comment type="caution">
    <text evidence="1">The sequence shown here is derived from an EMBL/GenBank/DDBJ whole genome shotgun (WGS) entry which is preliminary data.</text>
</comment>
<dbReference type="Proteomes" id="UP001177140">
    <property type="component" value="Unassembled WGS sequence"/>
</dbReference>
<feature type="non-terminal residue" evidence="1">
    <location>
        <position position="55"/>
    </location>
</feature>
<accession>A0AA41SCS7</accession>
<sequence>IPVDLPATQACKHIKGDVENVLLCSEDSSKRGGIISRFKGTMIKLQTAFQNSFTR</sequence>
<dbReference type="EMBL" id="JAJJMA010136246">
    <property type="protein sequence ID" value="MCL7033584.1"/>
    <property type="molecule type" value="Genomic_DNA"/>
</dbReference>
<evidence type="ECO:0000313" key="2">
    <source>
        <dbReference type="Proteomes" id="UP001177140"/>
    </source>
</evidence>
<reference evidence="1" key="1">
    <citation type="submission" date="2022-03" db="EMBL/GenBank/DDBJ databases">
        <title>A functionally conserved STORR gene fusion in Papaver species that diverged 16.8 million years ago.</title>
        <authorList>
            <person name="Catania T."/>
        </authorList>
    </citation>
    <scope>NUCLEOTIDE SEQUENCE</scope>
    <source>
        <strain evidence="1">S-191538</strain>
    </source>
</reference>
<organism evidence="1 2">
    <name type="scientific">Papaver nudicaule</name>
    <name type="common">Iceland poppy</name>
    <dbReference type="NCBI Taxonomy" id="74823"/>
    <lineage>
        <taxon>Eukaryota</taxon>
        <taxon>Viridiplantae</taxon>
        <taxon>Streptophyta</taxon>
        <taxon>Embryophyta</taxon>
        <taxon>Tracheophyta</taxon>
        <taxon>Spermatophyta</taxon>
        <taxon>Magnoliopsida</taxon>
        <taxon>Ranunculales</taxon>
        <taxon>Papaveraceae</taxon>
        <taxon>Papaveroideae</taxon>
        <taxon>Papaver</taxon>
    </lineage>
</organism>
<dbReference type="AlphaFoldDB" id="A0AA41SCS7"/>
<name>A0AA41SCS7_PAPNU</name>
<keyword evidence="2" id="KW-1185">Reference proteome</keyword>
<protein>
    <submittedName>
        <fullName evidence="1">Uncharacterized protein</fullName>
    </submittedName>
</protein>
<evidence type="ECO:0000313" key="1">
    <source>
        <dbReference type="EMBL" id="MCL7033584.1"/>
    </source>
</evidence>
<feature type="non-terminal residue" evidence="1">
    <location>
        <position position="1"/>
    </location>
</feature>
<gene>
    <name evidence="1" type="ORF">MKW94_003680</name>
</gene>
<proteinExistence type="predicted"/>